<keyword evidence="7" id="KW-0732">Signal</keyword>
<comment type="subcellular location">
    <subcellularLocation>
        <location evidence="1">Membrane</location>
        <topology evidence="1">Single-pass membrane protein</topology>
    </subcellularLocation>
</comment>
<evidence type="ECO:0000313" key="9">
    <source>
        <dbReference type="Proteomes" id="UP001166286"/>
    </source>
</evidence>
<comment type="caution">
    <text evidence="8">The sequence shown here is derived from an EMBL/GenBank/DDBJ whole genome shotgun (WGS) entry which is preliminary data.</text>
</comment>
<keyword evidence="4 6" id="KW-0472">Membrane</keyword>
<evidence type="ECO:0000256" key="6">
    <source>
        <dbReference type="SAM" id="Phobius"/>
    </source>
</evidence>
<protein>
    <recommendedName>
        <fullName evidence="10">Mid2 domain-containing protein</fullName>
    </recommendedName>
</protein>
<gene>
    <name evidence="8" type="ORF">JMJ35_005736</name>
</gene>
<evidence type="ECO:0000256" key="5">
    <source>
        <dbReference type="SAM" id="MobiDB-lite"/>
    </source>
</evidence>
<dbReference type="AlphaFoldDB" id="A0AA39U9Z0"/>
<evidence type="ECO:0000256" key="3">
    <source>
        <dbReference type="ARBA" id="ARBA00022989"/>
    </source>
</evidence>
<dbReference type="Proteomes" id="UP001166286">
    <property type="component" value="Unassembled WGS sequence"/>
</dbReference>
<sequence>MMISPQVHCQASILICFVLYAITNVSANCYWPNGTDRNAGLPANLYTPCNPNASASMCCSQDRSSPYLNGKSGVDCRSDGLCADAGNDAIYRIACTDPTWQSPECIKLCVNGTIEAGSDVQVTQCSDGSYCCGSTANGIASACCNGGQGVWIVNGEETSVNPNASAAPSNAPSSTTTSSPSISDPAALASAQSSGQTAVSEAVSSAPQPTTQTLSPPKSDKDDHLAAKVGGVVGGVIGLALIFGACWFFLARKRRQTAHPTPMPEGVYSPELGKSPIHGAPTYAGDIKRNELVELPESQPELHEARTYYELDQRTENSQRYAHRNG</sequence>
<dbReference type="PANTHER" id="PTHR15549">
    <property type="entry name" value="PAIRED IMMUNOGLOBULIN-LIKE TYPE 2 RECEPTOR"/>
    <property type="match status" value="1"/>
</dbReference>
<keyword evidence="2 6" id="KW-0812">Transmembrane</keyword>
<organism evidence="8 9">
    <name type="scientific">Cladonia borealis</name>
    <dbReference type="NCBI Taxonomy" id="184061"/>
    <lineage>
        <taxon>Eukaryota</taxon>
        <taxon>Fungi</taxon>
        <taxon>Dikarya</taxon>
        <taxon>Ascomycota</taxon>
        <taxon>Pezizomycotina</taxon>
        <taxon>Lecanoromycetes</taxon>
        <taxon>OSLEUM clade</taxon>
        <taxon>Lecanoromycetidae</taxon>
        <taxon>Lecanorales</taxon>
        <taxon>Lecanorineae</taxon>
        <taxon>Cladoniaceae</taxon>
        <taxon>Cladonia</taxon>
    </lineage>
</organism>
<name>A0AA39U9Z0_9LECA</name>
<dbReference type="EMBL" id="JAFEKC020000012">
    <property type="protein sequence ID" value="KAK0511886.1"/>
    <property type="molecule type" value="Genomic_DNA"/>
</dbReference>
<keyword evidence="9" id="KW-1185">Reference proteome</keyword>
<feature type="compositionally biased region" description="Polar residues" evidence="5">
    <location>
        <begin position="190"/>
        <end position="216"/>
    </location>
</feature>
<evidence type="ECO:0008006" key="10">
    <source>
        <dbReference type="Google" id="ProtNLM"/>
    </source>
</evidence>
<dbReference type="GO" id="GO:0016020">
    <property type="term" value="C:membrane"/>
    <property type="evidence" value="ECO:0007669"/>
    <property type="project" value="UniProtKB-SubCell"/>
</dbReference>
<reference evidence="8" key="1">
    <citation type="submission" date="2023-03" db="EMBL/GenBank/DDBJ databases">
        <title>Complete genome of Cladonia borealis.</title>
        <authorList>
            <person name="Park H."/>
        </authorList>
    </citation>
    <scope>NUCLEOTIDE SEQUENCE</scope>
    <source>
        <strain evidence="8">ANT050790</strain>
    </source>
</reference>
<evidence type="ECO:0000256" key="4">
    <source>
        <dbReference type="ARBA" id="ARBA00023136"/>
    </source>
</evidence>
<evidence type="ECO:0000256" key="1">
    <source>
        <dbReference type="ARBA" id="ARBA00004167"/>
    </source>
</evidence>
<dbReference type="InterPro" id="IPR051694">
    <property type="entry name" value="Immunoregulatory_rcpt-like"/>
</dbReference>
<feature type="transmembrane region" description="Helical" evidence="6">
    <location>
        <begin position="225"/>
        <end position="250"/>
    </location>
</feature>
<feature type="region of interest" description="Disordered" evidence="5">
    <location>
        <begin position="296"/>
        <end position="326"/>
    </location>
</feature>
<feature type="compositionally biased region" description="Basic and acidic residues" evidence="5">
    <location>
        <begin position="300"/>
        <end position="317"/>
    </location>
</feature>
<proteinExistence type="predicted"/>
<accession>A0AA39U9Z0</accession>
<dbReference type="PANTHER" id="PTHR15549:SF26">
    <property type="entry name" value="AXIAL BUDDING PATTERN PROTEIN 2-RELATED"/>
    <property type="match status" value="1"/>
</dbReference>
<keyword evidence="3 6" id="KW-1133">Transmembrane helix</keyword>
<feature type="compositionally biased region" description="Low complexity" evidence="5">
    <location>
        <begin position="161"/>
        <end position="187"/>
    </location>
</feature>
<feature type="signal peptide" evidence="7">
    <location>
        <begin position="1"/>
        <end position="27"/>
    </location>
</feature>
<feature type="chain" id="PRO_5041311077" description="Mid2 domain-containing protein" evidence="7">
    <location>
        <begin position="28"/>
        <end position="326"/>
    </location>
</feature>
<evidence type="ECO:0000256" key="7">
    <source>
        <dbReference type="SAM" id="SignalP"/>
    </source>
</evidence>
<evidence type="ECO:0000256" key="2">
    <source>
        <dbReference type="ARBA" id="ARBA00022692"/>
    </source>
</evidence>
<dbReference type="GO" id="GO:0071944">
    <property type="term" value="C:cell periphery"/>
    <property type="evidence" value="ECO:0007669"/>
    <property type="project" value="UniProtKB-ARBA"/>
</dbReference>
<feature type="region of interest" description="Disordered" evidence="5">
    <location>
        <begin position="161"/>
        <end position="222"/>
    </location>
</feature>
<evidence type="ECO:0000313" key="8">
    <source>
        <dbReference type="EMBL" id="KAK0511886.1"/>
    </source>
</evidence>